<protein>
    <recommendedName>
        <fullName evidence="3">tRNA/rRNA methyltransferase SpoU type domain-containing protein</fullName>
    </recommendedName>
</protein>
<proteinExistence type="predicted"/>
<dbReference type="Gene3D" id="3.40.1280.10">
    <property type="match status" value="1"/>
</dbReference>
<dbReference type="SUPFAM" id="SSF55315">
    <property type="entry name" value="L30e-like"/>
    <property type="match status" value="1"/>
</dbReference>
<dbReference type="Pfam" id="PF00588">
    <property type="entry name" value="SpoU_methylase"/>
    <property type="match status" value="1"/>
</dbReference>
<evidence type="ECO:0000256" key="2">
    <source>
        <dbReference type="ARBA" id="ARBA00022679"/>
    </source>
</evidence>
<evidence type="ECO:0000313" key="5">
    <source>
        <dbReference type="Proteomes" id="UP000230292"/>
    </source>
</evidence>
<dbReference type="InterPro" id="IPR001537">
    <property type="entry name" value="SpoU_MeTrfase"/>
</dbReference>
<feature type="domain" description="tRNA/rRNA methyltransferase SpoU type" evidence="3">
    <location>
        <begin position="83"/>
        <end position="218"/>
    </location>
</feature>
<dbReference type="EMBL" id="PFGC01000033">
    <property type="protein sequence ID" value="PIW36975.1"/>
    <property type="molecule type" value="Genomic_DNA"/>
</dbReference>
<comment type="caution">
    <text evidence="4">The sequence shown here is derived from an EMBL/GenBank/DDBJ whole genome shotgun (WGS) entry which is preliminary data.</text>
</comment>
<dbReference type="PANTHER" id="PTHR43191">
    <property type="entry name" value="RRNA METHYLTRANSFERASE 3"/>
    <property type="match status" value="1"/>
</dbReference>
<sequence>MLTRSQEKMIRALHRKKDRLETGLCLVEGKKVIEAAGMAVEFTFTPTDTELFSELVTTDSPQQLAAVARVPRWSDEALLERPVLVVLDGVQDPGNVGTILRLCLGFDAGLILVESADPTSPKVVRASVGAIFQVPWRAISRAEAPDWIHSLNRTIYRLEARPEASVLLYETNQDPIVLIAGSEGNGIQLDIPGQSIVINHNEALESLNVATALAIALHSKYRN</sequence>
<dbReference type="InterPro" id="IPR051259">
    <property type="entry name" value="rRNA_Methyltransferase"/>
</dbReference>
<dbReference type="GO" id="GO:0008173">
    <property type="term" value="F:RNA methyltransferase activity"/>
    <property type="evidence" value="ECO:0007669"/>
    <property type="project" value="InterPro"/>
</dbReference>
<dbReference type="Gene3D" id="3.30.1330.30">
    <property type="match status" value="1"/>
</dbReference>
<keyword evidence="1" id="KW-0489">Methyltransferase</keyword>
<dbReference type="InterPro" id="IPR029028">
    <property type="entry name" value="Alpha/beta_knot_MTases"/>
</dbReference>
<accession>A0A2M7H417</accession>
<name>A0A2M7H417_9BACT</name>
<dbReference type="PANTHER" id="PTHR43191:SF2">
    <property type="entry name" value="RRNA METHYLTRANSFERASE 3, MITOCHONDRIAL"/>
    <property type="match status" value="1"/>
</dbReference>
<dbReference type="InterPro" id="IPR029026">
    <property type="entry name" value="tRNA_m1G_MTases_N"/>
</dbReference>
<evidence type="ECO:0000259" key="3">
    <source>
        <dbReference type="Pfam" id="PF00588"/>
    </source>
</evidence>
<dbReference type="InterPro" id="IPR029064">
    <property type="entry name" value="Ribosomal_eL30-like_sf"/>
</dbReference>
<reference evidence="4 5" key="1">
    <citation type="submission" date="2017-09" db="EMBL/GenBank/DDBJ databases">
        <title>Depth-based differentiation of microbial function through sediment-hosted aquifers and enrichment of novel symbionts in the deep terrestrial subsurface.</title>
        <authorList>
            <person name="Probst A.J."/>
            <person name="Ladd B."/>
            <person name="Jarett J.K."/>
            <person name="Geller-Mcgrath D.E."/>
            <person name="Sieber C.M."/>
            <person name="Emerson J.B."/>
            <person name="Anantharaman K."/>
            <person name="Thomas B.C."/>
            <person name="Malmstrom R."/>
            <person name="Stieglmeier M."/>
            <person name="Klingl A."/>
            <person name="Woyke T."/>
            <person name="Ryan C.M."/>
            <person name="Banfield J.F."/>
        </authorList>
    </citation>
    <scope>NUCLEOTIDE SEQUENCE [LARGE SCALE GENOMIC DNA]</scope>
    <source>
        <strain evidence="4">CG15_BIG_FIL_POST_REV_8_21_14_020_45_12</strain>
    </source>
</reference>
<organism evidence="4 5">
    <name type="scientific">Candidatus Kerfeldbacteria bacterium CG15_BIG_FIL_POST_REV_8_21_14_020_45_12</name>
    <dbReference type="NCBI Taxonomy" id="2014247"/>
    <lineage>
        <taxon>Bacteria</taxon>
        <taxon>Candidatus Kerfeldiibacteriota</taxon>
    </lineage>
</organism>
<dbReference type="GO" id="GO:0006396">
    <property type="term" value="P:RNA processing"/>
    <property type="evidence" value="ECO:0007669"/>
    <property type="project" value="InterPro"/>
</dbReference>
<dbReference type="GO" id="GO:0003723">
    <property type="term" value="F:RNA binding"/>
    <property type="evidence" value="ECO:0007669"/>
    <property type="project" value="InterPro"/>
</dbReference>
<gene>
    <name evidence="4" type="ORF">COW24_02585</name>
</gene>
<dbReference type="CDD" id="cd18095">
    <property type="entry name" value="SpoU-like_rRNA-MTase"/>
    <property type="match status" value="1"/>
</dbReference>
<keyword evidence="2" id="KW-0808">Transferase</keyword>
<dbReference type="Proteomes" id="UP000230292">
    <property type="component" value="Unassembled WGS sequence"/>
</dbReference>
<dbReference type="AlphaFoldDB" id="A0A2M7H417"/>
<dbReference type="SUPFAM" id="SSF75217">
    <property type="entry name" value="alpha/beta knot"/>
    <property type="match status" value="1"/>
</dbReference>
<evidence type="ECO:0000313" key="4">
    <source>
        <dbReference type="EMBL" id="PIW36975.1"/>
    </source>
</evidence>
<evidence type="ECO:0000256" key="1">
    <source>
        <dbReference type="ARBA" id="ARBA00022603"/>
    </source>
</evidence>
<dbReference type="GO" id="GO:0032259">
    <property type="term" value="P:methylation"/>
    <property type="evidence" value="ECO:0007669"/>
    <property type="project" value="UniProtKB-KW"/>
</dbReference>